<sequence>MNISKSDKIKLAQRIAWIAAGFALIMAVLLIANFAQTKLNKPIDNKTIPELVKRLSENPGDETLKTEIRAFDLMARKAYFTSQWQIRTGIYLMFFGVIISILAIRYILAAKSKLNEIDSVEKVNELDKLVAQKWVIYVGSGLIVIALGSGFLASNSLKDYMVNENIAVQEEKPVETAVDPAIQEQASTPVDQAASVAVPTTTENVAPSNVPAETTDAAVVPAVAVAAKPAGLPTQAELKANYPFFRGPQGDGVAFQKNTPTDWNGAGGKNVIWKVKIPKAGFSSPIIWGNQLFVTGADAQSRVVYCYDKTSGKLLWEAAADNIEGSPAKMPKVTADTGLAAPTMATDGRSVFAIFATGDVIALDMTGKRLWARNLGVPDNHYGHGSSLIVYKDKLLIQYDTNKSGKLIALDAQTGTTAWETARNSKISWSSPILVNTGSRTEVILTTNPNVNGYDPQTGKELWNIACLSGEVGPSAGYADGMVFAANEYAKLVGIKIGGGTPEIVWEADEFLPEVSSPMAVNGLLFIATTYGVLACYDAKTGTKNWSQEYGDAFYSSPVYADGKVYITDMTGKTHIVKASKDYQLIGTPELGEKAVCSPVFQDGRVYLRGMNNLYCLGK</sequence>
<dbReference type="RefSeq" id="WP_318347923.1">
    <property type="nucleotide sequence ID" value="NZ_AP018694.1"/>
</dbReference>
<evidence type="ECO:0000313" key="3">
    <source>
        <dbReference type="EMBL" id="BBE19698.1"/>
    </source>
</evidence>
<evidence type="ECO:0000313" key="4">
    <source>
        <dbReference type="Proteomes" id="UP001193389"/>
    </source>
</evidence>
<name>A0A5K7SDP9_9BACT</name>
<reference evidence="3" key="1">
    <citation type="journal article" date="2020" name="Int. J. Syst. Evol. Microbiol.">
        <title>Aquipluma nitroreducens gen. nov. sp. nov., a novel facultatively anaerobic bacterium isolated from a freshwater lake.</title>
        <authorList>
            <person name="Watanabe M."/>
            <person name="Kojima H."/>
            <person name="Fukui M."/>
        </authorList>
    </citation>
    <scope>NUCLEOTIDE SEQUENCE</scope>
    <source>
        <strain evidence="3">MeG22</strain>
    </source>
</reference>
<dbReference type="SUPFAM" id="SSF50998">
    <property type="entry name" value="Quinoprotein alcohol dehydrogenase-like"/>
    <property type="match status" value="1"/>
</dbReference>
<gene>
    <name evidence="3" type="ORF">AQPE_3886</name>
</gene>
<dbReference type="Proteomes" id="UP001193389">
    <property type="component" value="Chromosome"/>
</dbReference>
<dbReference type="PANTHER" id="PTHR34512">
    <property type="entry name" value="CELL SURFACE PROTEIN"/>
    <property type="match status" value="1"/>
</dbReference>
<feature type="transmembrane region" description="Helical" evidence="1">
    <location>
        <begin position="15"/>
        <end position="35"/>
    </location>
</feature>
<keyword evidence="4" id="KW-1185">Reference proteome</keyword>
<protein>
    <recommendedName>
        <fullName evidence="2">Pyrrolo-quinoline quinone repeat domain-containing protein</fullName>
    </recommendedName>
</protein>
<dbReference type="SMART" id="SM00564">
    <property type="entry name" value="PQQ"/>
    <property type="match status" value="5"/>
</dbReference>
<feature type="transmembrane region" description="Helical" evidence="1">
    <location>
        <begin position="89"/>
        <end position="108"/>
    </location>
</feature>
<feature type="domain" description="Pyrrolo-quinoline quinone repeat" evidence="2">
    <location>
        <begin position="503"/>
        <end position="572"/>
    </location>
</feature>
<dbReference type="PANTHER" id="PTHR34512:SF30">
    <property type="entry name" value="OUTER MEMBRANE PROTEIN ASSEMBLY FACTOR BAMB"/>
    <property type="match status" value="1"/>
</dbReference>
<evidence type="ECO:0000259" key="2">
    <source>
        <dbReference type="Pfam" id="PF13360"/>
    </source>
</evidence>
<dbReference type="InterPro" id="IPR018391">
    <property type="entry name" value="PQQ_b-propeller_rpt"/>
</dbReference>
<keyword evidence="1" id="KW-1133">Transmembrane helix</keyword>
<keyword evidence="1" id="KW-0812">Transmembrane</keyword>
<dbReference type="InterPro" id="IPR011047">
    <property type="entry name" value="Quinoprotein_ADH-like_sf"/>
</dbReference>
<keyword evidence="1" id="KW-0472">Membrane</keyword>
<proteinExistence type="predicted"/>
<dbReference type="InterPro" id="IPR015943">
    <property type="entry name" value="WD40/YVTN_repeat-like_dom_sf"/>
</dbReference>
<dbReference type="AlphaFoldDB" id="A0A5K7SDP9"/>
<feature type="transmembrane region" description="Helical" evidence="1">
    <location>
        <begin position="134"/>
        <end position="153"/>
    </location>
</feature>
<dbReference type="EMBL" id="AP018694">
    <property type="protein sequence ID" value="BBE19698.1"/>
    <property type="molecule type" value="Genomic_DNA"/>
</dbReference>
<dbReference type="InterPro" id="IPR002372">
    <property type="entry name" value="PQQ_rpt_dom"/>
</dbReference>
<dbReference type="Pfam" id="PF13360">
    <property type="entry name" value="PQQ_2"/>
    <property type="match status" value="2"/>
</dbReference>
<accession>A0A5K7SDP9</accession>
<feature type="domain" description="Pyrrolo-quinoline quinone repeat" evidence="2">
    <location>
        <begin position="271"/>
        <end position="422"/>
    </location>
</feature>
<organism evidence="3 4">
    <name type="scientific">Aquipluma nitroreducens</name>
    <dbReference type="NCBI Taxonomy" id="2010828"/>
    <lineage>
        <taxon>Bacteria</taxon>
        <taxon>Pseudomonadati</taxon>
        <taxon>Bacteroidota</taxon>
        <taxon>Bacteroidia</taxon>
        <taxon>Marinilabiliales</taxon>
        <taxon>Prolixibacteraceae</taxon>
        <taxon>Aquipluma</taxon>
    </lineage>
</organism>
<dbReference type="KEGG" id="anf:AQPE_3886"/>
<evidence type="ECO:0000256" key="1">
    <source>
        <dbReference type="SAM" id="Phobius"/>
    </source>
</evidence>
<dbReference type="Gene3D" id="2.130.10.10">
    <property type="entry name" value="YVTN repeat-like/Quinoprotein amine dehydrogenase"/>
    <property type="match status" value="2"/>
</dbReference>